<dbReference type="GO" id="GO:0005524">
    <property type="term" value="F:ATP binding"/>
    <property type="evidence" value="ECO:0007669"/>
    <property type="project" value="UniProtKB-KW"/>
</dbReference>
<name>W2V1C2_9RICK</name>
<evidence type="ECO:0000256" key="1">
    <source>
        <dbReference type="ARBA" id="ARBA00022448"/>
    </source>
</evidence>
<sequence length="250" mass="27760">MNEMKSLEIKNLSLWIKEDIQLLDNINYSLPLGSVLAILGFSGSGKTVLTKSILGFMPYQQGTVTIDNKKLSHSVEKNSTTHKISVAFQNDALFDSMNVMENICFAIHQHNPAISTSKAIKITKSNITAVNLSDNILQKYPAELSGGMRKRIAILRAMVTNPKVAIFDEPTTGLDPITANQIKNLLAYYLKSNKTTGLIVTHDLHVMSGVATHVILMKSGRLIWKGTPERFSNSNHPTIVEFRNCTRYIT</sequence>
<dbReference type="InterPro" id="IPR003439">
    <property type="entry name" value="ABC_transporter-like_ATP-bd"/>
</dbReference>
<evidence type="ECO:0000259" key="5">
    <source>
        <dbReference type="PROSITE" id="PS50893"/>
    </source>
</evidence>
<dbReference type="PANTHER" id="PTHR43023">
    <property type="entry name" value="PROTEIN TRIGALACTOSYLDIACYLGLYCEROL 3, CHLOROPLASTIC"/>
    <property type="match status" value="1"/>
</dbReference>
<protein>
    <submittedName>
        <fullName evidence="6">ABC transporter, ATP-binding protein</fullName>
    </submittedName>
</protein>
<feature type="domain" description="ABC transporter" evidence="5">
    <location>
        <begin position="7"/>
        <end position="244"/>
    </location>
</feature>
<organism evidence="6 7">
    <name type="scientific">Candidatus Xenolissoclinum pacificiensis L6</name>
    <dbReference type="NCBI Taxonomy" id="1401685"/>
    <lineage>
        <taxon>Bacteria</taxon>
        <taxon>Pseudomonadati</taxon>
        <taxon>Pseudomonadota</taxon>
        <taxon>Alphaproteobacteria</taxon>
        <taxon>Rickettsiales</taxon>
        <taxon>Anaplasmataceae</taxon>
        <taxon>Candidatus Xenolissoclinum</taxon>
    </lineage>
</organism>
<evidence type="ECO:0000313" key="7">
    <source>
        <dbReference type="Proteomes" id="UP000018951"/>
    </source>
</evidence>
<keyword evidence="1" id="KW-0813">Transport</keyword>
<dbReference type="InterPro" id="IPR003593">
    <property type="entry name" value="AAA+_ATPase"/>
</dbReference>
<dbReference type="Pfam" id="PF00005">
    <property type="entry name" value="ABC_tran"/>
    <property type="match status" value="1"/>
</dbReference>
<evidence type="ECO:0000256" key="2">
    <source>
        <dbReference type="ARBA" id="ARBA00022741"/>
    </source>
</evidence>
<evidence type="ECO:0000256" key="4">
    <source>
        <dbReference type="ARBA" id="ARBA00024725"/>
    </source>
</evidence>
<dbReference type="PROSITE" id="PS00211">
    <property type="entry name" value="ABC_TRANSPORTER_1"/>
    <property type="match status" value="1"/>
</dbReference>
<gene>
    <name evidence="6" type="ORF">P857_1100</name>
</gene>
<dbReference type="SUPFAM" id="SSF52540">
    <property type="entry name" value="P-loop containing nucleoside triphosphate hydrolases"/>
    <property type="match status" value="1"/>
</dbReference>
<keyword evidence="7" id="KW-1185">Reference proteome</keyword>
<dbReference type="InterPro" id="IPR017871">
    <property type="entry name" value="ABC_transporter-like_CS"/>
</dbReference>
<dbReference type="SMART" id="SM00382">
    <property type="entry name" value="AAA"/>
    <property type="match status" value="1"/>
</dbReference>
<dbReference type="STRING" id="1401685.P857_1100"/>
<keyword evidence="2" id="KW-0547">Nucleotide-binding</keyword>
<comment type="caution">
    <text evidence="6">The sequence shown here is derived from an EMBL/GenBank/DDBJ whole genome shotgun (WGS) entry which is preliminary data.</text>
</comment>
<keyword evidence="3 6" id="KW-0067">ATP-binding</keyword>
<proteinExistence type="predicted"/>
<dbReference type="AlphaFoldDB" id="W2V1C2"/>
<accession>W2V1C2</accession>
<evidence type="ECO:0000256" key="3">
    <source>
        <dbReference type="ARBA" id="ARBA00022840"/>
    </source>
</evidence>
<reference evidence="6 7" key="1">
    <citation type="journal article" date="2013" name="PLoS ONE">
        <title>Bacterial endosymbiosis in a chordate host: long-term co-evolution and conservation of secondary metabolism.</title>
        <authorList>
            <person name="Kwan J.C."/>
            <person name="Schmidt E.W."/>
        </authorList>
    </citation>
    <scope>NUCLEOTIDE SEQUENCE [LARGE SCALE GENOMIC DNA]</scope>
    <source>
        <strain evidence="7">L6</strain>
    </source>
</reference>
<dbReference type="Proteomes" id="UP000018951">
    <property type="component" value="Unassembled WGS sequence"/>
</dbReference>
<dbReference type="Gene3D" id="3.40.50.300">
    <property type="entry name" value="P-loop containing nucleotide triphosphate hydrolases"/>
    <property type="match status" value="1"/>
</dbReference>
<dbReference type="PANTHER" id="PTHR43023:SF3">
    <property type="entry name" value="PROTEIN TRIGALACTOSYLDIACYLGLYCEROL 3, CHLOROPLASTIC"/>
    <property type="match status" value="1"/>
</dbReference>
<dbReference type="EMBL" id="AXCJ01000001">
    <property type="protein sequence ID" value="ETO91920.1"/>
    <property type="molecule type" value="Genomic_DNA"/>
</dbReference>
<dbReference type="InterPro" id="IPR027417">
    <property type="entry name" value="P-loop_NTPase"/>
</dbReference>
<evidence type="ECO:0000313" key="6">
    <source>
        <dbReference type="EMBL" id="ETO91920.1"/>
    </source>
</evidence>
<comment type="function">
    <text evidence="4">Part of an ABC transporter complex. Transmembrane domains (TMD) form a pore in the inner membrane and the ATP-binding domain (NBD) is responsible for energy generation.</text>
</comment>
<dbReference type="GO" id="GO:0016887">
    <property type="term" value="F:ATP hydrolysis activity"/>
    <property type="evidence" value="ECO:0007669"/>
    <property type="project" value="InterPro"/>
</dbReference>
<dbReference type="PROSITE" id="PS50893">
    <property type="entry name" value="ABC_TRANSPORTER_2"/>
    <property type="match status" value="1"/>
</dbReference>